<dbReference type="EMBL" id="CP002446">
    <property type="protein sequence ID" value="ADV27620.1"/>
    <property type="molecule type" value="Genomic_DNA"/>
</dbReference>
<organism evidence="3 4">
    <name type="scientific">Pseudoxanthomonas suwonensis (strain 11-1)</name>
    <dbReference type="NCBI Taxonomy" id="743721"/>
    <lineage>
        <taxon>Bacteria</taxon>
        <taxon>Pseudomonadati</taxon>
        <taxon>Pseudomonadota</taxon>
        <taxon>Gammaproteobacteria</taxon>
        <taxon>Lysobacterales</taxon>
        <taxon>Lysobacteraceae</taxon>
        <taxon>Pseudoxanthomonas</taxon>
    </lineage>
</organism>
<evidence type="ECO:0000256" key="2">
    <source>
        <dbReference type="SAM" id="SignalP"/>
    </source>
</evidence>
<proteinExistence type="predicted"/>
<name>E6WTX1_PSEUU</name>
<sequence>MTRFNAPMLALITAAIMALAGCGRDAPAPPDPPAQQSDSFITRTVQAAMQRAVTSMEKENIAIGGKGHTPVNFGDSTADLPRAEITPEGDLLVEGTRVQLDEEQRQLLLAYRKEIVEVAKAGVAIGMQGADLGLQAAKGALKAAFTGGTDEFEQRMEAEGKKIEAQAEALICARMPGLYASQQAVAARVPEFRPYAKLDQDQVDNCGKDGHVANAPTLTLSDLDLGDDDGADANGTSDTSHGSDPASEAEQAARGASRQ</sequence>
<evidence type="ECO:0000313" key="4">
    <source>
        <dbReference type="Proteomes" id="UP000008632"/>
    </source>
</evidence>
<keyword evidence="4" id="KW-1185">Reference proteome</keyword>
<feature type="region of interest" description="Disordered" evidence="1">
    <location>
        <begin position="219"/>
        <end position="259"/>
    </location>
</feature>
<keyword evidence="2" id="KW-0732">Signal</keyword>
<dbReference type="Proteomes" id="UP000008632">
    <property type="component" value="Chromosome"/>
</dbReference>
<feature type="chain" id="PRO_5003215094" description="Secreted protein" evidence="2">
    <location>
        <begin position="21"/>
        <end position="259"/>
    </location>
</feature>
<dbReference type="AlphaFoldDB" id="E6WTX1"/>
<dbReference type="STRING" id="743721.Psesu_1778"/>
<dbReference type="RefSeq" id="WP_013535448.1">
    <property type="nucleotide sequence ID" value="NC_014924.1"/>
</dbReference>
<dbReference type="KEGG" id="psu:Psesu_1778"/>
<gene>
    <name evidence="3" type="ordered locus">Psesu_1778</name>
</gene>
<evidence type="ECO:0000313" key="3">
    <source>
        <dbReference type="EMBL" id="ADV27620.1"/>
    </source>
</evidence>
<dbReference type="OrthoDB" id="6057407at2"/>
<protein>
    <recommendedName>
        <fullName evidence="5">Secreted protein</fullName>
    </recommendedName>
</protein>
<dbReference type="PROSITE" id="PS51257">
    <property type="entry name" value="PROKAR_LIPOPROTEIN"/>
    <property type="match status" value="1"/>
</dbReference>
<dbReference type="eggNOG" id="ENOG5030T81">
    <property type="taxonomic scope" value="Bacteria"/>
</dbReference>
<dbReference type="HOGENOM" id="CLU_093842_0_0_6"/>
<reference evidence="3 4" key="1">
    <citation type="submission" date="2011-01" db="EMBL/GenBank/DDBJ databases">
        <title>Complete sequence of Pseudoxanthomonas suwonensis 11-1.</title>
        <authorList>
            <consortium name="US DOE Joint Genome Institute"/>
            <person name="Lucas S."/>
            <person name="Copeland A."/>
            <person name="Lapidus A."/>
            <person name="Cheng J.-F."/>
            <person name="Goodwin L."/>
            <person name="Pitluck S."/>
            <person name="Teshima H."/>
            <person name="Detter J.C."/>
            <person name="Han C."/>
            <person name="Tapia R."/>
            <person name="Land M."/>
            <person name="Hauser L."/>
            <person name="Kyrpides N."/>
            <person name="Ivanova N."/>
            <person name="Ovchinnikova G."/>
            <person name="Siebers A.K."/>
            <person name="Allgaier M."/>
            <person name="Thelen M.P."/>
            <person name="Hugenholtz P."/>
            <person name="Gladden J."/>
            <person name="Woyke T."/>
        </authorList>
    </citation>
    <scope>NUCLEOTIDE SEQUENCE [LARGE SCALE GENOMIC DNA]</scope>
    <source>
        <strain evidence="4">11-1</strain>
    </source>
</reference>
<feature type="signal peptide" evidence="2">
    <location>
        <begin position="1"/>
        <end position="20"/>
    </location>
</feature>
<evidence type="ECO:0008006" key="5">
    <source>
        <dbReference type="Google" id="ProtNLM"/>
    </source>
</evidence>
<evidence type="ECO:0000256" key="1">
    <source>
        <dbReference type="SAM" id="MobiDB-lite"/>
    </source>
</evidence>
<accession>E6WTX1</accession>